<dbReference type="GO" id="GO:0010181">
    <property type="term" value="F:FMN binding"/>
    <property type="evidence" value="ECO:0007669"/>
    <property type="project" value="InterPro"/>
</dbReference>
<dbReference type="PROSITE" id="PS00201">
    <property type="entry name" value="FLAVODOXIN"/>
    <property type="match status" value="1"/>
</dbReference>
<organism evidence="9 10">
    <name type="scientific">Robertmurraya siralis</name>
    <dbReference type="NCBI Taxonomy" id="77777"/>
    <lineage>
        <taxon>Bacteria</taxon>
        <taxon>Bacillati</taxon>
        <taxon>Bacillota</taxon>
        <taxon>Bacilli</taxon>
        <taxon>Bacillales</taxon>
        <taxon>Bacillaceae</taxon>
        <taxon>Robertmurraya</taxon>
    </lineage>
</organism>
<name>A0A920BUT6_9BACI</name>
<evidence type="ECO:0000256" key="6">
    <source>
        <dbReference type="ARBA" id="ARBA00022643"/>
    </source>
</evidence>
<evidence type="ECO:0000256" key="1">
    <source>
        <dbReference type="ARBA" id="ARBA00001917"/>
    </source>
</evidence>
<dbReference type="EMBL" id="BORC01000004">
    <property type="protein sequence ID" value="GIN62916.1"/>
    <property type="molecule type" value="Genomic_DNA"/>
</dbReference>
<dbReference type="RefSeq" id="WP_095309966.1">
    <property type="nucleotide sequence ID" value="NZ_BORC01000004.1"/>
</dbReference>
<evidence type="ECO:0000313" key="9">
    <source>
        <dbReference type="EMBL" id="GIN62916.1"/>
    </source>
</evidence>
<evidence type="ECO:0000256" key="2">
    <source>
        <dbReference type="ARBA" id="ARBA00003297"/>
    </source>
</evidence>
<dbReference type="OrthoDB" id="9790745at2"/>
<evidence type="ECO:0000313" key="10">
    <source>
        <dbReference type="Proteomes" id="UP000682111"/>
    </source>
</evidence>
<dbReference type="InterPro" id="IPR050619">
    <property type="entry name" value="Flavodoxin"/>
</dbReference>
<gene>
    <name evidence="9" type="primary">ykuN</name>
    <name evidence="9" type="ORF">J27TS8_29090</name>
</gene>
<dbReference type="PANTHER" id="PTHR42809:SF1">
    <property type="entry name" value="FLAVODOXIN 1"/>
    <property type="match status" value="1"/>
</dbReference>
<dbReference type="Gene3D" id="3.40.50.360">
    <property type="match status" value="1"/>
</dbReference>
<evidence type="ECO:0000256" key="7">
    <source>
        <dbReference type="ARBA" id="ARBA00022982"/>
    </source>
</evidence>
<proteinExistence type="inferred from homology"/>
<evidence type="ECO:0000256" key="4">
    <source>
        <dbReference type="ARBA" id="ARBA00022448"/>
    </source>
</evidence>
<evidence type="ECO:0000256" key="5">
    <source>
        <dbReference type="ARBA" id="ARBA00022630"/>
    </source>
</evidence>
<dbReference type="GO" id="GO:0016651">
    <property type="term" value="F:oxidoreductase activity, acting on NAD(P)H"/>
    <property type="evidence" value="ECO:0007669"/>
    <property type="project" value="UniProtKB-ARBA"/>
</dbReference>
<dbReference type="Pfam" id="PF00258">
    <property type="entry name" value="Flavodoxin_1"/>
    <property type="match status" value="1"/>
</dbReference>
<dbReference type="InterPro" id="IPR001226">
    <property type="entry name" value="Flavodoxin_CS"/>
</dbReference>
<accession>A0A920BUT6</accession>
<evidence type="ECO:0000256" key="3">
    <source>
        <dbReference type="ARBA" id="ARBA00005267"/>
    </source>
</evidence>
<dbReference type="PRINTS" id="PR00369">
    <property type="entry name" value="FLAVODOXIN"/>
</dbReference>
<comment type="similarity">
    <text evidence="3">Belongs to the flavodoxin family.</text>
</comment>
<keyword evidence="4" id="KW-0813">Transport</keyword>
<dbReference type="GO" id="GO:0009055">
    <property type="term" value="F:electron transfer activity"/>
    <property type="evidence" value="ECO:0007669"/>
    <property type="project" value="InterPro"/>
</dbReference>
<evidence type="ECO:0000259" key="8">
    <source>
        <dbReference type="PROSITE" id="PS50902"/>
    </source>
</evidence>
<dbReference type="SUPFAM" id="SSF52218">
    <property type="entry name" value="Flavoproteins"/>
    <property type="match status" value="1"/>
</dbReference>
<comment type="caution">
    <text evidence="9">The sequence shown here is derived from an EMBL/GenBank/DDBJ whole genome shotgun (WGS) entry which is preliminary data.</text>
</comment>
<feature type="domain" description="Flavodoxin-like" evidence="8">
    <location>
        <begin position="3"/>
        <end position="140"/>
    </location>
</feature>
<keyword evidence="7" id="KW-0249">Electron transport</keyword>
<keyword evidence="10" id="KW-1185">Reference proteome</keyword>
<keyword evidence="5" id="KW-0285">Flavoprotein</keyword>
<dbReference type="PANTHER" id="PTHR42809">
    <property type="entry name" value="FLAVODOXIN 2"/>
    <property type="match status" value="1"/>
</dbReference>
<dbReference type="Proteomes" id="UP000682111">
    <property type="component" value="Unassembled WGS sequence"/>
</dbReference>
<protein>
    <submittedName>
        <fullName evidence="9">Flavodoxin-1</fullName>
    </submittedName>
</protein>
<reference evidence="9" key="1">
    <citation type="submission" date="2021-03" db="EMBL/GenBank/DDBJ databases">
        <title>Antimicrobial resistance genes in bacteria isolated from Japanese honey, and their potential for conferring macrolide and lincosamide resistance in the American foulbrood pathogen Paenibacillus larvae.</title>
        <authorList>
            <person name="Okamoto M."/>
            <person name="Kumagai M."/>
            <person name="Kanamori H."/>
            <person name="Takamatsu D."/>
        </authorList>
    </citation>
    <scope>NUCLEOTIDE SEQUENCE</scope>
    <source>
        <strain evidence="9">J27TS8</strain>
    </source>
</reference>
<dbReference type="InterPro" id="IPR029039">
    <property type="entry name" value="Flavoprotein-like_sf"/>
</dbReference>
<sequence length="147" mass="16547">MKLTIVYSSISGNTEELAHMIMEQFKLKGLDIACYRVEDFPLHLLPTFDGLLIGTYTWGDGEVPLEMIPLQTQLNSRSWEHLITGVFGTGDSFYPKFCGAVNAFRDSLKDKTNLAVTLKVELLPQESDMGRIATFVDRIIERMSILA</sequence>
<comment type="cofactor">
    <cofactor evidence="1">
        <name>FMN</name>
        <dbReference type="ChEBI" id="CHEBI:58210"/>
    </cofactor>
</comment>
<comment type="function">
    <text evidence="2">Low-potential electron donor to a number of redox enzymes.</text>
</comment>
<keyword evidence="6" id="KW-0288">FMN</keyword>
<dbReference type="InterPro" id="IPR008254">
    <property type="entry name" value="Flavodoxin/NO_synth"/>
</dbReference>
<dbReference type="PROSITE" id="PS50902">
    <property type="entry name" value="FLAVODOXIN_LIKE"/>
    <property type="match status" value="1"/>
</dbReference>
<dbReference type="InterPro" id="IPR001094">
    <property type="entry name" value="Flavdoxin-like"/>
</dbReference>
<dbReference type="AlphaFoldDB" id="A0A920BUT6"/>